<reference evidence="2" key="1">
    <citation type="journal article" date="2022" name="Int. J. Syst. Evol. Microbiol.">
        <title>Anaeromyxobacter oryzae sp. nov., Anaeromyxobacter diazotrophicus sp. nov. and Anaeromyxobacter paludicola sp. nov., isolated from paddy soils.</title>
        <authorList>
            <person name="Itoh H."/>
            <person name="Xu Z."/>
            <person name="Mise K."/>
            <person name="Masuda Y."/>
            <person name="Ushijima N."/>
            <person name="Hayakawa C."/>
            <person name="Shiratori Y."/>
            <person name="Senoo K."/>
        </authorList>
    </citation>
    <scope>NUCLEOTIDE SEQUENCE [LARGE SCALE GENOMIC DNA]</scope>
    <source>
        <strain evidence="2">Red232</strain>
    </source>
</reference>
<name>A0ABN6MYD0_9BACT</name>
<dbReference type="EMBL" id="AP025591">
    <property type="protein sequence ID" value="BDG05982.1"/>
    <property type="molecule type" value="Genomic_DNA"/>
</dbReference>
<evidence type="ECO:0000313" key="1">
    <source>
        <dbReference type="EMBL" id="BDG05982.1"/>
    </source>
</evidence>
<protein>
    <recommendedName>
        <fullName evidence="3">Haemolysin activator HlyB C-terminal domain-containing protein</fullName>
    </recommendedName>
</protein>
<organism evidence="1 2">
    <name type="scientific">Anaeromyxobacter oryzae</name>
    <dbReference type="NCBI Taxonomy" id="2918170"/>
    <lineage>
        <taxon>Bacteria</taxon>
        <taxon>Pseudomonadati</taxon>
        <taxon>Myxococcota</taxon>
        <taxon>Myxococcia</taxon>
        <taxon>Myxococcales</taxon>
        <taxon>Cystobacterineae</taxon>
        <taxon>Anaeromyxobacteraceae</taxon>
        <taxon>Anaeromyxobacter</taxon>
    </lineage>
</organism>
<gene>
    <name evidence="1" type="ORF">AMOR_49780</name>
</gene>
<accession>A0ABN6MYD0</accession>
<evidence type="ECO:0000313" key="2">
    <source>
        <dbReference type="Proteomes" id="UP001162891"/>
    </source>
</evidence>
<sequence length="547" mass="56770">MLSALVLAAALGADPATPLGAAPPVRAERPRGTGGVAYVTAKKVYLDVGADDGLPEGSELELRRGGAVVGRCRVEVVAPHQAVCSGAPARPGDVFRFEPAPPAAAAAPAPKVLPPPPDDAEVARRLAALTSAPQASLVQYRAPATEAAAVPRSRTVEAALTHASWVASDAASSHRESLDVVIRGAEVADGLTLDVDARAERWLRSGTPRFRPNDATQLYLWQAQLTATPGDALVLSAGRVLPWSIPGATLFDGALAGVRRRTGDLRTELGLFGGLVPDPVTTAPTSSRSTGGGYWILDGLLGHGASFRQEGRVAVVHSPELGTRYEASLTGRLFLRLADVSAEGHLGTGGTASGGLDAGRVDVTLRPVQGLVLGGAYREARLDWPQPFDPPAFPGRSRAADAFAYLDIGRAVRVGATGGLAKDLSTGLDRAWFGPEVGLPRLLGSRGGLTLGYLEETGWLNGRSAYAQLVARPWDPVRLLARVSWAHDQGAGIDRDEVGIYASAAADLTRRLGLRLSLLSRAAVGLGEGAGSTPYGVTGFVSLVLSL</sequence>
<keyword evidence="2" id="KW-1185">Reference proteome</keyword>
<evidence type="ECO:0008006" key="3">
    <source>
        <dbReference type="Google" id="ProtNLM"/>
    </source>
</evidence>
<proteinExistence type="predicted"/>
<dbReference type="RefSeq" id="WP_248355208.1">
    <property type="nucleotide sequence ID" value="NZ_AP025591.1"/>
</dbReference>
<dbReference type="Proteomes" id="UP001162891">
    <property type="component" value="Chromosome"/>
</dbReference>